<dbReference type="GO" id="GO:0016740">
    <property type="term" value="F:transferase activity"/>
    <property type="evidence" value="ECO:0007669"/>
    <property type="project" value="UniProtKB-KW"/>
</dbReference>
<feature type="transmembrane region" description="Helical" evidence="1">
    <location>
        <begin position="20"/>
        <end position="41"/>
    </location>
</feature>
<dbReference type="InterPro" id="IPR017744">
    <property type="entry name" value="BcsG"/>
</dbReference>
<accession>A0ABX6N255</accession>
<dbReference type="RefSeq" id="WP_171097330.1">
    <property type="nucleotide sequence ID" value="NZ_CP053084.1"/>
</dbReference>
<organism evidence="2 3">
    <name type="scientific">Limnobacter profundi</name>
    <dbReference type="NCBI Taxonomy" id="2732163"/>
    <lineage>
        <taxon>Bacteria</taxon>
        <taxon>Pseudomonadati</taxon>
        <taxon>Pseudomonadota</taxon>
        <taxon>Betaproteobacteria</taxon>
        <taxon>Burkholderiales</taxon>
        <taxon>Burkholderiaceae</taxon>
        <taxon>Limnobacter</taxon>
    </lineage>
</organism>
<reference evidence="2 3" key="1">
    <citation type="submission" date="2020-05" db="EMBL/GenBank/DDBJ databases">
        <title>Compete genome of Limnobacter sp. SAORIC-580.</title>
        <authorList>
            <person name="Song J."/>
            <person name="Cho J.-C."/>
        </authorList>
    </citation>
    <scope>NUCLEOTIDE SEQUENCE [LARGE SCALE GENOMIC DNA]</scope>
    <source>
        <strain evidence="2 3">SAORIC-580</strain>
    </source>
</reference>
<keyword evidence="3" id="KW-1185">Reference proteome</keyword>
<keyword evidence="1" id="KW-0812">Transmembrane</keyword>
<keyword evidence="1" id="KW-0472">Membrane</keyword>
<keyword evidence="2" id="KW-0808">Transferase</keyword>
<gene>
    <name evidence="2" type="primary">bcsG</name>
    <name evidence="2" type="ORF">HKT17_01450</name>
</gene>
<feature type="transmembrane region" description="Helical" evidence="1">
    <location>
        <begin position="124"/>
        <end position="143"/>
    </location>
</feature>
<proteinExistence type="predicted"/>
<sequence length="570" mass="63141">MLLWNLYFLIKFGLHFAGQLTLSPLWNLGLFALLIATNPAAYQNKQLMKVLRYLVFTGPAIALLLHELGLVVSLALVDQIKALFGFSLDYLWELLKRTIQPWMLWSALLGFMVVRVLDRYIRISSWVGFGLVCILGIQTLPFIQQQTQASKTAAVLEPQAQTRENLSPAELLALGQLDFQKLRVARDQESQTKLRDNAYEGAGPGAVLAGFFDRQRTIALAPFSPVASPDFDVIVLQICSLSWADLQYAKQSQHPAIRQADFVFENFNSATSYSGPAAIRLLRGKCGQTPHDALYSTPNNSCMLFEQLRNVGFEVEMGLNHDGRFQDFSKLVKTNLGGKATELVAHDEVPAGVQAFDGSRVGRDGDYLRAWWNKRVQQSGPAVAYYYNSITLHDGNRLPNSNLNSLNSYPLRLERMLNDIQSVLGEIRRSERKALVVVVPEHGAGLTGEFGQLVGLRELPTPAITKVPVFGYWIAPGYTPTSTGPVTVKQSVSYTALSELLARWLAQPAEQQQKPTWPVLLSDLPDTRFVSQQGNITVMESQGSYWIKAPGAAWKMLGPVQNIAASSQGG</sequence>
<feature type="transmembrane region" description="Helical" evidence="1">
    <location>
        <begin position="99"/>
        <end position="117"/>
    </location>
</feature>
<feature type="transmembrane region" description="Helical" evidence="1">
    <location>
        <begin position="53"/>
        <end position="77"/>
    </location>
</feature>
<dbReference type="EMBL" id="CP053084">
    <property type="protein sequence ID" value="QJR28469.1"/>
    <property type="molecule type" value="Genomic_DNA"/>
</dbReference>
<protein>
    <submittedName>
        <fullName evidence="2">Cellulose biosynthesis protein BcsG</fullName>
        <ecNumber evidence="2">2.7.8.-</ecNumber>
    </submittedName>
</protein>
<evidence type="ECO:0000313" key="3">
    <source>
        <dbReference type="Proteomes" id="UP000501130"/>
    </source>
</evidence>
<dbReference type="NCBIfam" id="TIGR03368">
    <property type="entry name" value="cellulose_yhjU"/>
    <property type="match status" value="1"/>
</dbReference>
<evidence type="ECO:0000256" key="1">
    <source>
        <dbReference type="SAM" id="Phobius"/>
    </source>
</evidence>
<dbReference type="Proteomes" id="UP000501130">
    <property type="component" value="Chromosome"/>
</dbReference>
<keyword evidence="1" id="KW-1133">Transmembrane helix</keyword>
<dbReference type="Pfam" id="PF11658">
    <property type="entry name" value="CBP_BcsG"/>
    <property type="match status" value="1"/>
</dbReference>
<evidence type="ECO:0000313" key="2">
    <source>
        <dbReference type="EMBL" id="QJR28469.1"/>
    </source>
</evidence>
<dbReference type="EC" id="2.7.8.-" evidence="2"/>
<name>A0ABX6N255_9BURK</name>